<name>A0A7S7NYC3_PALFE</name>
<evidence type="ECO:0000313" key="1">
    <source>
        <dbReference type="EMBL" id="QOY92022.1"/>
    </source>
</evidence>
<keyword evidence="1" id="KW-0378">Hydrolase</keyword>
<dbReference type="EMBL" id="CP063849">
    <property type="protein sequence ID" value="QOY92022.1"/>
    <property type="molecule type" value="Genomic_DNA"/>
</dbReference>
<proteinExistence type="predicted"/>
<dbReference type="InterPro" id="IPR058111">
    <property type="entry name" value="RcgR-like"/>
</dbReference>
<dbReference type="AlphaFoldDB" id="A0A7S7NYC3"/>
<dbReference type="KEGG" id="pfer:IRI77_16085"/>
<dbReference type="InterPro" id="IPR029058">
    <property type="entry name" value="AB_hydrolase_fold"/>
</dbReference>
<keyword evidence="2" id="KW-1185">Reference proteome</keyword>
<dbReference type="GO" id="GO:0016787">
    <property type="term" value="F:hydrolase activity"/>
    <property type="evidence" value="ECO:0007669"/>
    <property type="project" value="UniProtKB-KW"/>
</dbReference>
<accession>A0A7S7NYC3</accession>
<evidence type="ECO:0000313" key="2">
    <source>
        <dbReference type="Proteomes" id="UP000593892"/>
    </source>
</evidence>
<reference evidence="1 2" key="1">
    <citation type="submission" date="2020-10" db="EMBL/GenBank/DDBJ databases">
        <title>Complete genome sequence of Paludibaculum fermentans P105T, a facultatively anaerobic acidobacterium capable of dissimilatory Fe(III) reduction.</title>
        <authorList>
            <person name="Dedysh S.N."/>
            <person name="Beletsky A.V."/>
            <person name="Kulichevskaya I.S."/>
            <person name="Mardanov A.V."/>
            <person name="Ravin N.V."/>
        </authorList>
    </citation>
    <scope>NUCLEOTIDE SEQUENCE [LARGE SCALE GENOMIC DNA]</scope>
    <source>
        <strain evidence="1 2">P105</strain>
    </source>
</reference>
<dbReference type="SUPFAM" id="SSF53474">
    <property type="entry name" value="alpha/beta-Hydrolases"/>
    <property type="match status" value="1"/>
</dbReference>
<dbReference type="NCBIfam" id="NF047337">
    <property type="entry name" value="hydrolase_RcgR"/>
    <property type="match status" value="1"/>
</dbReference>
<gene>
    <name evidence="1" type="ORF">IRI77_16085</name>
</gene>
<organism evidence="1 2">
    <name type="scientific">Paludibaculum fermentans</name>
    <dbReference type="NCBI Taxonomy" id="1473598"/>
    <lineage>
        <taxon>Bacteria</taxon>
        <taxon>Pseudomonadati</taxon>
        <taxon>Acidobacteriota</taxon>
        <taxon>Terriglobia</taxon>
        <taxon>Bryobacterales</taxon>
        <taxon>Bryobacteraceae</taxon>
        <taxon>Paludibaculum</taxon>
    </lineage>
</organism>
<sequence>MSQWEERLCFAATNRVVRPFEWGLDWSQRWPIADRVHQNGDSPVEYLKKINRAVIEHSDDFFRHRTPNDYHLSGNLLRFSSCVQTRYPENNVVHGQWFPGKNPKKAVLVLPHWNAPHDAHNALARGFQKFGASALRLSLPYHDYRMPAELQRADYAVSSNVGRTIDATRQAVLDIRCAADWLESQGAEKIAIVGTSLGSCYAFLASAHDSRFRVNAFNHCSTYFADVVWTGLSTIHVKQGLEGQVDRETLRALWLAISPTVYFDKFKAQKNKSLFLYAKYDTTFLPELSKETIKMCDEYGLDFKKVVLPCGHYTLGESPFKFIDGYQLISFVLKNL</sequence>
<dbReference type="Gene3D" id="3.40.50.1820">
    <property type="entry name" value="alpha/beta hydrolase"/>
    <property type="match status" value="1"/>
</dbReference>
<protein>
    <submittedName>
        <fullName evidence="1">Abhydrolase domain-containing 18</fullName>
    </submittedName>
</protein>
<dbReference type="Proteomes" id="UP000593892">
    <property type="component" value="Chromosome"/>
</dbReference>